<dbReference type="RefSeq" id="WP_048080593.1">
    <property type="nucleotide sequence ID" value="NZ_JAPVER010000020.1"/>
</dbReference>
<name>A0A9E5A7J2_9EURY</name>
<dbReference type="EMBL" id="JAPVER010000020">
    <property type="protein sequence ID" value="MCZ3367056.1"/>
    <property type="molecule type" value="Genomic_DNA"/>
</dbReference>
<proteinExistence type="predicted"/>
<accession>A0A9E5A7J2</accession>
<organism evidence="2">
    <name type="scientific">Methanobacterium veterum</name>
    <dbReference type="NCBI Taxonomy" id="408577"/>
    <lineage>
        <taxon>Archaea</taxon>
        <taxon>Methanobacteriati</taxon>
        <taxon>Methanobacteriota</taxon>
        <taxon>Methanomada group</taxon>
        <taxon>Methanobacteria</taxon>
        <taxon>Methanobacteriales</taxon>
        <taxon>Methanobacteriaceae</taxon>
        <taxon>Methanobacterium</taxon>
    </lineage>
</organism>
<protein>
    <submittedName>
        <fullName evidence="2">Uncharacterized protein</fullName>
    </submittedName>
</protein>
<evidence type="ECO:0000313" key="1">
    <source>
        <dbReference type="EMBL" id="MCZ3367056.1"/>
    </source>
</evidence>
<dbReference type="Proteomes" id="UP001074446">
    <property type="component" value="Unassembled WGS sequence"/>
</dbReference>
<evidence type="ECO:0000313" key="2">
    <source>
        <dbReference type="EMBL" id="MCZ3373797.1"/>
    </source>
</evidence>
<comment type="caution">
    <text evidence="2">The sequence shown here is derived from an EMBL/GenBank/DDBJ whole genome shotgun (WGS) entry which is preliminary data.</text>
</comment>
<reference evidence="2" key="1">
    <citation type="submission" date="2022-12" db="EMBL/GenBank/DDBJ databases">
        <title>Reclassification of two methanogenic archaea species isolated from the Kolyma lowland permafrost.</title>
        <authorList>
            <person name="Trubitsyn V.E."/>
            <person name="Rivkina E.M."/>
            <person name="Shcherbakova V.A."/>
        </authorList>
    </citation>
    <scope>NUCLEOTIDE SEQUENCE</scope>
    <source>
        <strain evidence="1">M2</strain>
        <strain evidence="2">MK4</strain>
    </source>
</reference>
<sequence>MISEEDNWNKVVGKIEDKLDEWKLLDKSRVTYTSPIEDGYKKNEYIRYIPIISKLADSQLEKLKTLNQDSDGNFHKTPKLEERINEEGIWLMVY</sequence>
<dbReference type="EMBL" id="JAPVES010000030">
    <property type="protein sequence ID" value="MCZ3373797.1"/>
    <property type="molecule type" value="Genomic_DNA"/>
</dbReference>
<keyword evidence="3" id="KW-1185">Reference proteome</keyword>
<evidence type="ECO:0000313" key="3">
    <source>
        <dbReference type="Proteomes" id="UP001068021"/>
    </source>
</evidence>
<dbReference type="AlphaFoldDB" id="A0A9E5A7J2"/>
<dbReference type="Proteomes" id="UP001068021">
    <property type="component" value="Unassembled WGS sequence"/>
</dbReference>
<gene>
    <name evidence="2" type="ORF">O3H35_14195</name>
    <name evidence="1" type="ORF">O3H54_14300</name>
</gene>